<keyword evidence="1" id="KW-0547">Nucleotide-binding</keyword>
<dbReference type="GO" id="GO:0005524">
    <property type="term" value="F:ATP binding"/>
    <property type="evidence" value="ECO:0007669"/>
    <property type="project" value="UniProtKB-KW"/>
</dbReference>
<dbReference type="Pfam" id="PF00012">
    <property type="entry name" value="HSP70"/>
    <property type="match status" value="1"/>
</dbReference>
<feature type="compositionally biased region" description="Acidic residues" evidence="3">
    <location>
        <begin position="36"/>
        <end position="46"/>
    </location>
</feature>
<dbReference type="SUPFAM" id="SSF53067">
    <property type="entry name" value="Actin-like ATPase domain"/>
    <property type="match status" value="1"/>
</dbReference>
<feature type="region of interest" description="Disordered" evidence="3">
    <location>
        <begin position="1"/>
        <end position="57"/>
    </location>
</feature>
<feature type="compositionally biased region" description="Polar residues" evidence="3">
    <location>
        <begin position="48"/>
        <end position="57"/>
    </location>
</feature>
<keyword evidence="5" id="KW-1185">Reference proteome</keyword>
<accession>A0A1L7XJ40</accession>
<evidence type="ECO:0000256" key="3">
    <source>
        <dbReference type="SAM" id="MobiDB-lite"/>
    </source>
</evidence>
<sequence length="646" mass="73038">MNWPEDSMGGARRQIPTESWYSSVPKHRPVLHDQFEPSDSEEDDGQEQIKSASTNQMESSYTDNVYAEINCEESDKFLWSYQALYQQFASDPARDEVRHIARPKLMLVSSEYTRADRERLRPQLDSLISGGFIRKFKHKKTQDSRDVQDVIMDFMIEVFKQTKLQLTENAGYTPACPVSFVLTVPVIWCPRSSRVLQYAVEAAIGATGFGTLNHGSVDNIFIINEPEAAATFLLGKSNDMLAGETLVVLDCGGGTVDCVTYTITNSYPLRLKTEVGKPTGDNCGASYLNDNFEKHLLKRLANETYLEQDGESLEEIVRRLVPAFEDRDKRRQDVIIGRPYNTIYIKGLRSKKEKRFKNQHVELNHYDYNEIFMPLLRRVGKVLRGQIEMATSKGKDVKKVCLIGGFGACPSLRSYLGNNLKETMIELKLPQEIVLETTSDQKSLTAVSSGAVLRALNKDGGPERIAFCSYGFLRVQPYEPDFEGHKAAESWIDPLDEGEYVEVIDYFMLKGDTIDSVHHYDPITISHAFAVDRDLRCEEVLYVSDLPTKSNFPLDHPLNKDAHEAGRIVTDFSFLRKEGKIHPIRAKQDKEGNIHGQDHYEVEYDLVVIVEGRNLKYEARYPAGGKGKVQTVKQISIAAAFLPGTD</sequence>
<dbReference type="CDD" id="cd10170">
    <property type="entry name" value="ASKHA_NBD_HSP70"/>
    <property type="match status" value="1"/>
</dbReference>
<evidence type="ECO:0000256" key="1">
    <source>
        <dbReference type="ARBA" id="ARBA00022741"/>
    </source>
</evidence>
<dbReference type="PANTHER" id="PTHR42749:SF8">
    <property type="entry name" value="HSP70 FAMILY PROTEIN (AFU_ORTHOLOGUE AFUA_3G13740)"/>
    <property type="match status" value="1"/>
</dbReference>
<dbReference type="EMBL" id="FJOG01000029">
    <property type="protein sequence ID" value="CZR65060.1"/>
    <property type="molecule type" value="Genomic_DNA"/>
</dbReference>
<evidence type="ECO:0000313" key="4">
    <source>
        <dbReference type="EMBL" id="CZR65060.1"/>
    </source>
</evidence>
<dbReference type="Proteomes" id="UP000184330">
    <property type="component" value="Unassembled WGS sequence"/>
</dbReference>
<dbReference type="AlphaFoldDB" id="A0A1L7XJ40"/>
<proteinExistence type="predicted"/>
<evidence type="ECO:0000256" key="2">
    <source>
        <dbReference type="ARBA" id="ARBA00022840"/>
    </source>
</evidence>
<dbReference type="OrthoDB" id="2963168at2759"/>
<dbReference type="GO" id="GO:0140662">
    <property type="term" value="F:ATP-dependent protein folding chaperone"/>
    <property type="evidence" value="ECO:0007669"/>
    <property type="project" value="InterPro"/>
</dbReference>
<organism evidence="4 5">
    <name type="scientific">Phialocephala subalpina</name>
    <dbReference type="NCBI Taxonomy" id="576137"/>
    <lineage>
        <taxon>Eukaryota</taxon>
        <taxon>Fungi</taxon>
        <taxon>Dikarya</taxon>
        <taxon>Ascomycota</taxon>
        <taxon>Pezizomycotina</taxon>
        <taxon>Leotiomycetes</taxon>
        <taxon>Helotiales</taxon>
        <taxon>Mollisiaceae</taxon>
        <taxon>Phialocephala</taxon>
        <taxon>Phialocephala fortinii species complex</taxon>
    </lineage>
</organism>
<keyword evidence="2" id="KW-0067">ATP-binding</keyword>
<evidence type="ECO:0000313" key="5">
    <source>
        <dbReference type="Proteomes" id="UP000184330"/>
    </source>
</evidence>
<dbReference type="Gene3D" id="3.30.420.40">
    <property type="match status" value="2"/>
</dbReference>
<protein>
    <submittedName>
        <fullName evidence="4">Related to hsp70 protein</fullName>
    </submittedName>
</protein>
<dbReference type="Gene3D" id="3.90.640.10">
    <property type="entry name" value="Actin, Chain A, domain 4"/>
    <property type="match status" value="1"/>
</dbReference>
<dbReference type="InterPro" id="IPR013126">
    <property type="entry name" value="Hsp_70_fam"/>
</dbReference>
<gene>
    <name evidence="4" type="ORF">PAC_14960</name>
</gene>
<name>A0A1L7XJ40_9HELO</name>
<dbReference type="PANTHER" id="PTHR42749">
    <property type="entry name" value="CELL SHAPE-DETERMINING PROTEIN MREB"/>
    <property type="match status" value="1"/>
</dbReference>
<dbReference type="InterPro" id="IPR043129">
    <property type="entry name" value="ATPase_NBD"/>
</dbReference>
<reference evidence="4 5" key="1">
    <citation type="submission" date="2016-03" db="EMBL/GenBank/DDBJ databases">
        <authorList>
            <person name="Ploux O."/>
        </authorList>
    </citation>
    <scope>NUCLEOTIDE SEQUENCE [LARGE SCALE GENOMIC DNA]</scope>
    <source>
        <strain evidence="4 5">UAMH 11012</strain>
    </source>
</reference>
<dbReference type="STRING" id="576137.A0A1L7XJ40"/>